<keyword evidence="2" id="KW-1133">Transmembrane helix</keyword>
<dbReference type="EMBL" id="HBEG01037660">
    <property type="protein sequence ID" value="CAD8376772.1"/>
    <property type="molecule type" value="Transcribed_RNA"/>
</dbReference>
<accession>A0A7S0AWS6</accession>
<reference evidence="4" key="1">
    <citation type="submission" date="2021-01" db="EMBL/GenBank/DDBJ databases">
        <authorList>
            <person name="Corre E."/>
            <person name="Pelletier E."/>
            <person name="Niang G."/>
            <person name="Scheremetjew M."/>
            <person name="Finn R."/>
            <person name="Kale V."/>
            <person name="Holt S."/>
            <person name="Cochrane G."/>
            <person name="Meng A."/>
            <person name="Brown T."/>
            <person name="Cohen L."/>
        </authorList>
    </citation>
    <scope>NUCLEOTIDE SEQUENCE</scope>
    <source>
        <strain evidence="4">Pbaha01</strain>
    </source>
</reference>
<dbReference type="SUPFAM" id="SSF53474">
    <property type="entry name" value="alpha/beta-Hydrolases"/>
    <property type="match status" value="1"/>
</dbReference>
<organism evidence="4">
    <name type="scientific">Pyrodinium bahamense</name>
    <dbReference type="NCBI Taxonomy" id="73915"/>
    <lineage>
        <taxon>Eukaryota</taxon>
        <taxon>Sar</taxon>
        <taxon>Alveolata</taxon>
        <taxon>Dinophyceae</taxon>
        <taxon>Gonyaulacales</taxon>
        <taxon>Pyrocystaceae</taxon>
        <taxon>Pyrodinium</taxon>
    </lineage>
</organism>
<name>A0A7S0AWS6_9DINO</name>
<dbReference type="AlphaFoldDB" id="A0A7S0AWS6"/>
<sequence length="471" mass="51047">MGPHGLAELAGGVLAGAQAWLFPGATLLYLLYPLVVLSWTVVEGVAATEGHESLGGSIRSCCFRRREGRGVKKGTEEQQNGCDAYACGKTASTPGCAWPESFGPQQSHIGLLLQGLAQARTFWRAVRYWVVFFVLALRLMLYALLLSPWFLRIGYKYFHDPRIRRGVRYGNNPRNYLDIYFPEEAMDATKDAGLKLPVVVTVMGGAWVIGHRLWNVLLGMRLAQANVLVVAVDYRNFPCALMHDMVEDVGCALDWVFANIASCHGDPENIMLVGQSAGAHLEAMVLLERCLAEAGGQASAPCWSPRDLRAFLGVSGPFDLVAIEPHLESRGIYSFLPHLCADGDLARCSPTRVLQAPAWQAAAAKATARLPPVCLFGGAADRSVPPACSTGFAEALRAAGAQNVVVELGKGVRHAQPVVEDPLTGGDLQVQLILPYLFKEEAQPRVEDLPPPPYPQVPKVLASLALRLMPF</sequence>
<protein>
    <recommendedName>
        <fullName evidence="3">BD-FAE-like domain-containing protein</fullName>
    </recommendedName>
</protein>
<evidence type="ECO:0000256" key="2">
    <source>
        <dbReference type="SAM" id="Phobius"/>
    </source>
</evidence>
<evidence type="ECO:0000259" key="3">
    <source>
        <dbReference type="Pfam" id="PF20434"/>
    </source>
</evidence>
<keyword evidence="2" id="KW-0812">Transmembrane</keyword>
<proteinExistence type="predicted"/>
<dbReference type="InterPro" id="IPR029058">
    <property type="entry name" value="AB_hydrolase_fold"/>
</dbReference>
<keyword evidence="2" id="KW-0472">Membrane</keyword>
<feature type="transmembrane region" description="Helical" evidence="2">
    <location>
        <begin position="128"/>
        <end position="151"/>
    </location>
</feature>
<dbReference type="InterPro" id="IPR049492">
    <property type="entry name" value="BD-FAE-like_dom"/>
</dbReference>
<dbReference type="PANTHER" id="PTHR48081">
    <property type="entry name" value="AB HYDROLASE SUPERFAMILY PROTEIN C4A8.06C"/>
    <property type="match status" value="1"/>
</dbReference>
<keyword evidence="1" id="KW-0378">Hydrolase</keyword>
<feature type="transmembrane region" description="Helical" evidence="2">
    <location>
        <begin position="20"/>
        <end position="42"/>
    </location>
</feature>
<gene>
    <name evidence="4" type="ORF">PBAH0796_LOCUS22981</name>
</gene>
<dbReference type="GO" id="GO:0016787">
    <property type="term" value="F:hydrolase activity"/>
    <property type="evidence" value="ECO:0007669"/>
    <property type="project" value="UniProtKB-KW"/>
</dbReference>
<evidence type="ECO:0000256" key="1">
    <source>
        <dbReference type="ARBA" id="ARBA00022801"/>
    </source>
</evidence>
<feature type="domain" description="BD-FAE-like" evidence="3">
    <location>
        <begin position="177"/>
        <end position="396"/>
    </location>
</feature>
<dbReference type="PANTHER" id="PTHR48081:SF33">
    <property type="entry name" value="KYNURENINE FORMAMIDASE"/>
    <property type="match status" value="1"/>
</dbReference>
<dbReference type="InterPro" id="IPR050300">
    <property type="entry name" value="GDXG_lipolytic_enzyme"/>
</dbReference>
<evidence type="ECO:0000313" key="4">
    <source>
        <dbReference type="EMBL" id="CAD8376772.1"/>
    </source>
</evidence>
<dbReference type="Gene3D" id="3.40.50.1820">
    <property type="entry name" value="alpha/beta hydrolase"/>
    <property type="match status" value="1"/>
</dbReference>
<dbReference type="Pfam" id="PF20434">
    <property type="entry name" value="BD-FAE"/>
    <property type="match status" value="1"/>
</dbReference>